<protein>
    <recommendedName>
        <fullName evidence="4">Salivary secreted peptide</fullName>
    </recommendedName>
</protein>
<dbReference type="Pfam" id="PF15868">
    <property type="entry name" value="MBF2"/>
    <property type="match status" value="1"/>
</dbReference>
<evidence type="ECO:0000256" key="1">
    <source>
        <dbReference type="SAM" id="SignalP"/>
    </source>
</evidence>
<sequence>MHTMLQLVIDMVTCLCTASPAKQRDYTNCSPQWGDGVIYQGAVEKPSKLLQVVTFDLPVSTANAIIHCITAVNSKPSSTAAAVSVTSGGTGYNFVTLHFQSDRNHGIHYNVTISGR</sequence>
<feature type="chain" id="PRO_5047481348" description="Salivary secreted peptide" evidence="1">
    <location>
        <begin position="19"/>
        <end position="116"/>
    </location>
</feature>
<dbReference type="EMBL" id="JARBHB010000002">
    <property type="protein sequence ID" value="KAJ8894668.1"/>
    <property type="molecule type" value="Genomic_DNA"/>
</dbReference>
<gene>
    <name evidence="2" type="ORF">PR048_007332</name>
</gene>
<name>A0ABQ9IFH9_9NEOP</name>
<evidence type="ECO:0000313" key="2">
    <source>
        <dbReference type="EMBL" id="KAJ8894668.1"/>
    </source>
</evidence>
<organism evidence="2 3">
    <name type="scientific">Dryococelus australis</name>
    <dbReference type="NCBI Taxonomy" id="614101"/>
    <lineage>
        <taxon>Eukaryota</taxon>
        <taxon>Metazoa</taxon>
        <taxon>Ecdysozoa</taxon>
        <taxon>Arthropoda</taxon>
        <taxon>Hexapoda</taxon>
        <taxon>Insecta</taxon>
        <taxon>Pterygota</taxon>
        <taxon>Neoptera</taxon>
        <taxon>Polyneoptera</taxon>
        <taxon>Phasmatodea</taxon>
        <taxon>Verophasmatodea</taxon>
        <taxon>Anareolatae</taxon>
        <taxon>Phasmatidae</taxon>
        <taxon>Eurycanthinae</taxon>
        <taxon>Dryococelus</taxon>
    </lineage>
</organism>
<evidence type="ECO:0008006" key="4">
    <source>
        <dbReference type="Google" id="ProtNLM"/>
    </source>
</evidence>
<evidence type="ECO:0000313" key="3">
    <source>
        <dbReference type="Proteomes" id="UP001159363"/>
    </source>
</evidence>
<accession>A0ABQ9IFH9</accession>
<keyword evidence="3" id="KW-1185">Reference proteome</keyword>
<feature type="signal peptide" evidence="1">
    <location>
        <begin position="1"/>
        <end position="18"/>
    </location>
</feature>
<keyword evidence="1" id="KW-0732">Signal</keyword>
<reference evidence="2 3" key="1">
    <citation type="submission" date="2023-02" db="EMBL/GenBank/DDBJ databases">
        <title>LHISI_Scaffold_Assembly.</title>
        <authorList>
            <person name="Stuart O.P."/>
            <person name="Cleave R."/>
            <person name="Magrath M.J.L."/>
            <person name="Mikheyev A.S."/>
        </authorList>
    </citation>
    <scope>NUCLEOTIDE SEQUENCE [LARGE SCALE GENOMIC DNA]</scope>
    <source>
        <strain evidence="2">Daus_M_001</strain>
        <tissue evidence="2">Leg muscle</tissue>
    </source>
</reference>
<dbReference type="Proteomes" id="UP001159363">
    <property type="component" value="Chromosome 2"/>
</dbReference>
<dbReference type="InterPro" id="IPR031734">
    <property type="entry name" value="MBF2"/>
</dbReference>
<comment type="caution">
    <text evidence="2">The sequence shown here is derived from an EMBL/GenBank/DDBJ whole genome shotgun (WGS) entry which is preliminary data.</text>
</comment>
<proteinExistence type="predicted"/>